<sequence>MDPLLGLNIIDGTVLAVLAALSLVALAYLVVRRRPRRWPSRRLREFRAQSSWSTRRWLITVGIAAAAGALIAVLVLWLSEGVFNVFGLPLDPDTHGWVIAAFAGIAVAVVNFPRSRWWRRTIAALSVVLFLVTATVGINAAYGMNATVAAFLNIQTGHPVAVPKPVPTPSSTPTGPPKPLWQTWVAPAGMPAQGSFGTVTIPATISGFVARPAYLYLPPAALVKDPPALPILIMMMGQPGGPESSALFLPTLNALAAAHHGLGPIVLTIDQIGNPYKNPLCIDSSMGKVHTYVMTDVVNYVRSTLHVATGPRNWAVGGYSNGGECAMSFGGKHPDVFGSIVSISGEITPSLGSVATTIQRGFGGDRAAYTAELPLTIWASKHYADTTAIFTVGGNDPVFGPEAAKAEAAAKAAGMTTYRFVGPGVGHRADAVQFGVPKAIPLLYPRWNLEAPTG</sequence>
<feature type="transmembrane region" description="Helical" evidence="1">
    <location>
        <begin position="124"/>
        <end position="144"/>
    </location>
</feature>
<keyword evidence="3" id="KW-1185">Reference proteome</keyword>
<dbReference type="Gene3D" id="3.40.50.1820">
    <property type="entry name" value="alpha/beta hydrolase"/>
    <property type="match status" value="1"/>
</dbReference>
<evidence type="ECO:0000256" key="1">
    <source>
        <dbReference type="SAM" id="Phobius"/>
    </source>
</evidence>
<feature type="transmembrane region" description="Helical" evidence="1">
    <location>
        <begin position="94"/>
        <end position="112"/>
    </location>
</feature>
<reference evidence="3" key="1">
    <citation type="journal article" date="2019" name="Int. J. Syst. Evol. Microbiol.">
        <title>The Global Catalogue of Microorganisms (GCM) 10K type strain sequencing project: providing services to taxonomists for standard genome sequencing and annotation.</title>
        <authorList>
            <consortium name="The Broad Institute Genomics Platform"/>
            <consortium name="The Broad Institute Genome Sequencing Center for Infectious Disease"/>
            <person name="Wu L."/>
            <person name="Ma J."/>
        </authorList>
    </citation>
    <scope>NUCLEOTIDE SEQUENCE [LARGE SCALE GENOMIC DNA]</scope>
    <source>
        <strain evidence="3">CGMCC 4.6997</strain>
    </source>
</reference>
<feature type="transmembrane region" description="Helical" evidence="1">
    <location>
        <begin position="57"/>
        <end position="79"/>
    </location>
</feature>
<dbReference type="RefSeq" id="WP_386740993.1">
    <property type="nucleotide sequence ID" value="NZ_JBHSMG010000004.1"/>
</dbReference>
<keyword evidence="1" id="KW-0472">Membrane</keyword>
<dbReference type="Pfam" id="PF00756">
    <property type="entry name" value="Esterase"/>
    <property type="match status" value="1"/>
</dbReference>
<dbReference type="EMBL" id="JBHSMG010000004">
    <property type="protein sequence ID" value="MFC5503277.1"/>
    <property type="molecule type" value="Genomic_DNA"/>
</dbReference>
<dbReference type="Proteomes" id="UP001596039">
    <property type="component" value="Unassembled WGS sequence"/>
</dbReference>
<name>A0ABW0NT46_9MICO</name>
<keyword evidence="1" id="KW-0812">Transmembrane</keyword>
<protein>
    <submittedName>
        <fullName evidence="2">Alpha/beta hydrolase</fullName>
    </submittedName>
</protein>
<evidence type="ECO:0000313" key="2">
    <source>
        <dbReference type="EMBL" id="MFC5503277.1"/>
    </source>
</evidence>
<feature type="transmembrane region" description="Helical" evidence="1">
    <location>
        <begin position="12"/>
        <end position="31"/>
    </location>
</feature>
<dbReference type="GO" id="GO:0016787">
    <property type="term" value="F:hydrolase activity"/>
    <property type="evidence" value="ECO:0007669"/>
    <property type="project" value="UniProtKB-KW"/>
</dbReference>
<keyword evidence="1" id="KW-1133">Transmembrane helix</keyword>
<proteinExistence type="predicted"/>
<keyword evidence="2" id="KW-0378">Hydrolase</keyword>
<gene>
    <name evidence="2" type="ORF">ACFPJ4_13600</name>
</gene>
<evidence type="ECO:0000313" key="3">
    <source>
        <dbReference type="Proteomes" id="UP001596039"/>
    </source>
</evidence>
<dbReference type="InterPro" id="IPR000801">
    <property type="entry name" value="Esterase-like"/>
</dbReference>
<organism evidence="2 3">
    <name type="scientific">Lysinimonas soli</name>
    <dbReference type="NCBI Taxonomy" id="1074233"/>
    <lineage>
        <taxon>Bacteria</taxon>
        <taxon>Bacillati</taxon>
        <taxon>Actinomycetota</taxon>
        <taxon>Actinomycetes</taxon>
        <taxon>Micrococcales</taxon>
        <taxon>Microbacteriaceae</taxon>
        <taxon>Lysinimonas</taxon>
    </lineage>
</organism>
<accession>A0ABW0NT46</accession>
<dbReference type="InterPro" id="IPR050583">
    <property type="entry name" value="Mycobacterial_A85_antigen"/>
</dbReference>
<dbReference type="InterPro" id="IPR029058">
    <property type="entry name" value="AB_hydrolase_fold"/>
</dbReference>
<dbReference type="SUPFAM" id="SSF53474">
    <property type="entry name" value="alpha/beta-Hydrolases"/>
    <property type="match status" value="1"/>
</dbReference>
<dbReference type="PANTHER" id="PTHR48098:SF1">
    <property type="entry name" value="DIACYLGLYCEROL ACYLTRANSFERASE_MYCOLYLTRANSFERASE AG85A"/>
    <property type="match status" value="1"/>
</dbReference>
<comment type="caution">
    <text evidence="2">The sequence shown here is derived from an EMBL/GenBank/DDBJ whole genome shotgun (WGS) entry which is preliminary data.</text>
</comment>
<dbReference type="PANTHER" id="PTHR48098">
    <property type="entry name" value="ENTEROCHELIN ESTERASE-RELATED"/>
    <property type="match status" value="1"/>
</dbReference>